<accession>A0ACD3ATC9</accession>
<gene>
    <name evidence="1" type="ORF">BDN72DRAFT_797634</name>
</gene>
<proteinExistence type="predicted"/>
<protein>
    <submittedName>
        <fullName evidence="1">SPO22-domain-containing protein</fullName>
    </submittedName>
</protein>
<reference evidence="1 2" key="1">
    <citation type="journal article" date="2019" name="Nat. Ecol. Evol.">
        <title>Megaphylogeny resolves global patterns of mushroom evolution.</title>
        <authorList>
            <person name="Varga T."/>
            <person name="Krizsan K."/>
            <person name="Foldi C."/>
            <person name="Dima B."/>
            <person name="Sanchez-Garcia M."/>
            <person name="Sanchez-Ramirez S."/>
            <person name="Szollosi G.J."/>
            <person name="Szarkandi J.G."/>
            <person name="Papp V."/>
            <person name="Albert L."/>
            <person name="Andreopoulos W."/>
            <person name="Angelini C."/>
            <person name="Antonin V."/>
            <person name="Barry K.W."/>
            <person name="Bougher N.L."/>
            <person name="Buchanan P."/>
            <person name="Buyck B."/>
            <person name="Bense V."/>
            <person name="Catcheside P."/>
            <person name="Chovatia M."/>
            <person name="Cooper J."/>
            <person name="Damon W."/>
            <person name="Desjardin D."/>
            <person name="Finy P."/>
            <person name="Geml J."/>
            <person name="Haridas S."/>
            <person name="Hughes K."/>
            <person name="Justo A."/>
            <person name="Karasinski D."/>
            <person name="Kautmanova I."/>
            <person name="Kiss B."/>
            <person name="Kocsube S."/>
            <person name="Kotiranta H."/>
            <person name="LaButti K.M."/>
            <person name="Lechner B.E."/>
            <person name="Liimatainen K."/>
            <person name="Lipzen A."/>
            <person name="Lukacs Z."/>
            <person name="Mihaltcheva S."/>
            <person name="Morgado L.N."/>
            <person name="Niskanen T."/>
            <person name="Noordeloos M.E."/>
            <person name="Ohm R.A."/>
            <person name="Ortiz-Santana B."/>
            <person name="Ovrebo C."/>
            <person name="Racz N."/>
            <person name="Riley R."/>
            <person name="Savchenko A."/>
            <person name="Shiryaev A."/>
            <person name="Soop K."/>
            <person name="Spirin V."/>
            <person name="Szebenyi C."/>
            <person name="Tomsovsky M."/>
            <person name="Tulloss R.E."/>
            <person name="Uehling J."/>
            <person name="Grigoriev I.V."/>
            <person name="Vagvolgyi C."/>
            <person name="Papp T."/>
            <person name="Martin F.M."/>
            <person name="Miettinen O."/>
            <person name="Hibbett D.S."/>
            <person name="Nagy L.G."/>
        </authorList>
    </citation>
    <scope>NUCLEOTIDE SEQUENCE [LARGE SCALE GENOMIC DNA]</scope>
    <source>
        <strain evidence="1 2">NL-1719</strain>
    </source>
</reference>
<sequence length="958" mass="106904">MSVRKRKNLPGLQQTFESIKEVLLTAKSQLDDPKPSSRTSLVQNLHQIASLGELLSEQRPKSSDSEWTEIADKIDQEGVSLWNISGIVRKSPEDDGHILVAALRLAAFRLVEAGLELKPGIEGLLHVLQLASKTGATLSELGNHDVAATVLASAAKYEELLRNSGNPDGVDGQAIACATVVYFSSRMEAAWREGNQTVAECMSQKITEDEQRLASLPVNVRENIAHKFHTIGKSLLKNDGLREGARAEDAVIWLQKSFSVADRLEEAATPGIADLKISVLRTLARAYFLSAAYDRAEATLEELVPSIDSSTSHASSEYQELRWLRLATLKRRKAGESALLDAFRSIIDHMEFTETNITDVLQDLRTLTHQHNLVTAVYQHCLQRVLRLQGPGSDHVARLLLAMIFHCGKDEDHGRALQTIDTAFTCLCDAEFELPNIPTAACLTLLWQYGDRHYHAKRWSEAADWFLAGSHQLFKVNSPTAYSKCHRKAALCYIEQREFARASTVIRRCPTTEATTHYVTFLTAFHQGLEDEAIKAIQDMVKARDFDRKMLLLATQISHQSEMKPVLLSVLEALLNTLTFGNAKGEAIEEAMSLIRCIIRLSLKILDEPTANRGSLITNVVKHFHTAKVLTEEACSQKAMSLITKDVSWLWRTAYNSAIRACTEWEGTEQAPDLFDIARDLLEACCQASPVDVDVEIYIHLINASFSAVSGRVFQARDTTASSGSIDPDRLRGITAEVKSCKDKLVELSGRNKITQPSDVQRVEYFVHTLRVFEVELLAQLKEWDHVSQIIGEVTNSGAFSVGTYEAIADILWVEKECPINVLYSSLEAILRASLGHNSLSVEKFARWLRAICTIILARNTPEDRAKAIGYVEQALAVMEETHEGDESYPMDERYWLLGTSYNTGAECLHASMLDEAKRWFEASTVICKFVPEGKDRAEKISETYMYLLERYGSKSAV</sequence>
<organism evidence="1 2">
    <name type="scientific">Pluteus cervinus</name>
    <dbReference type="NCBI Taxonomy" id="181527"/>
    <lineage>
        <taxon>Eukaryota</taxon>
        <taxon>Fungi</taxon>
        <taxon>Dikarya</taxon>
        <taxon>Basidiomycota</taxon>
        <taxon>Agaricomycotina</taxon>
        <taxon>Agaricomycetes</taxon>
        <taxon>Agaricomycetidae</taxon>
        <taxon>Agaricales</taxon>
        <taxon>Pluteineae</taxon>
        <taxon>Pluteaceae</taxon>
        <taxon>Pluteus</taxon>
    </lineage>
</organism>
<keyword evidence="2" id="KW-1185">Reference proteome</keyword>
<evidence type="ECO:0000313" key="1">
    <source>
        <dbReference type="EMBL" id="TFK68509.1"/>
    </source>
</evidence>
<dbReference type="EMBL" id="ML208350">
    <property type="protein sequence ID" value="TFK68509.1"/>
    <property type="molecule type" value="Genomic_DNA"/>
</dbReference>
<dbReference type="Proteomes" id="UP000308600">
    <property type="component" value="Unassembled WGS sequence"/>
</dbReference>
<evidence type="ECO:0000313" key="2">
    <source>
        <dbReference type="Proteomes" id="UP000308600"/>
    </source>
</evidence>
<name>A0ACD3ATC9_9AGAR</name>